<dbReference type="Proteomes" id="UP000179642">
    <property type="component" value="Unassembled WGS sequence"/>
</dbReference>
<evidence type="ECO:0000256" key="1">
    <source>
        <dbReference type="SAM" id="MobiDB-lite"/>
    </source>
</evidence>
<feature type="region of interest" description="Disordered" evidence="1">
    <location>
        <begin position="22"/>
        <end position="64"/>
    </location>
</feature>
<evidence type="ECO:0000313" key="3">
    <source>
        <dbReference type="Proteomes" id="UP000179642"/>
    </source>
</evidence>
<organism evidence="2 3">
    <name type="scientific">Streptomyces monashensis</name>
    <dbReference type="NCBI Taxonomy" id="1678012"/>
    <lineage>
        <taxon>Bacteria</taxon>
        <taxon>Bacillati</taxon>
        <taxon>Actinomycetota</taxon>
        <taxon>Actinomycetes</taxon>
        <taxon>Kitasatosporales</taxon>
        <taxon>Streptomycetaceae</taxon>
        <taxon>Streptomyces</taxon>
    </lineage>
</organism>
<keyword evidence="3" id="KW-1185">Reference proteome</keyword>
<name>A0A1S2QBT8_9ACTN</name>
<comment type="caution">
    <text evidence="2">The sequence shown here is derived from an EMBL/GenBank/DDBJ whole genome shotgun (WGS) entry which is preliminary data.</text>
</comment>
<protein>
    <submittedName>
        <fullName evidence="2">Uncharacterized protein</fullName>
    </submittedName>
</protein>
<accession>A0A1S2QBT8</accession>
<feature type="compositionally biased region" description="Basic and acidic residues" evidence="1">
    <location>
        <begin position="51"/>
        <end position="64"/>
    </location>
</feature>
<reference evidence="2 3" key="1">
    <citation type="submission" date="2016-10" db="EMBL/GenBank/DDBJ databases">
        <title>Genome sequence of Streptomyces sp. MUSC 1.</title>
        <authorList>
            <person name="Lee L.-H."/>
            <person name="Ser H.-L."/>
            <person name="Law J.W.-F."/>
        </authorList>
    </citation>
    <scope>NUCLEOTIDE SEQUENCE [LARGE SCALE GENOMIC DNA]</scope>
    <source>
        <strain evidence="2 3">MUSC 1</strain>
    </source>
</reference>
<gene>
    <name evidence="2" type="ORF">BIV23_23645</name>
</gene>
<sequence>MGGAVADGEAADALGLIRSRAAHDADARQRLVTGPVPPDQETDAQDALSAARERIAAAPDRDCP</sequence>
<proteinExistence type="predicted"/>
<dbReference type="EMBL" id="MLYO01000037">
    <property type="protein sequence ID" value="OIK03117.1"/>
    <property type="molecule type" value="Genomic_DNA"/>
</dbReference>
<dbReference type="AlphaFoldDB" id="A0A1S2QBT8"/>
<evidence type="ECO:0000313" key="2">
    <source>
        <dbReference type="EMBL" id="OIK03117.1"/>
    </source>
</evidence>